<accession>A0A2M7T716</accession>
<dbReference type="AlphaFoldDB" id="A0A2M7T716"/>
<dbReference type="Gene3D" id="2.60.40.1120">
    <property type="entry name" value="Carboxypeptidase-like, regulatory domain"/>
    <property type="match status" value="1"/>
</dbReference>
<gene>
    <name evidence="2" type="ORF">COY37_07380</name>
</gene>
<sequence>MSINALSMRMRHHTFVAYFLVAAMLLSFMPAVPALASGGATFTVGVNPLPVMGPQDLNINVSADQTITGTPMVLLMPPGEDTQAIGLNSINPNNWNGMLFHVDSFTADGTYTVEVSNPGDNATSTTFAISLGGSGSTIDGAVLDLTGTPTAGCEVQLFNQDPQFNPPVSFRFTGNMSNYYYFHNLPAGTYWLKANPPDDATDTASSVVTTVTVDGTNTVAAPDLQLRTPSLRGKVVDPNGVPVGDVRVSAHTQDYSREVEAFTNSQGYFALPPVPQPDEHAPIVVEIRGNPSKPILSYSLLYVNT</sequence>
<feature type="signal peptide" evidence="1">
    <location>
        <begin position="1"/>
        <end position="36"/>
    </location>
</feature>
<dbReference type="InterPro" id="IPR008969">
    <property type="entry name" value="CarboxyPept-like_regulatory"/>
</dbReference>
<dbReference type="Proteomes" id="UP000230956">
    <property type="component" value="Unassembled WGS sequence"/>
</dbReference>
<feature type="chain" id="PRO_5014779569" description="Carboxypeptidase regulatory-like domain-containing protein" evidence="1">
    <location>
        <begin position="37"/>
        <end position="305"/>
    </location>
</feature>
<protein>
    <recommendedName>
        <fullName evidence="4">Carboxypeptidase regulatory-like domain-containing protein</fullName>
    </recommendedName>
</protein>
<evidence type="ECO:0000313" key="2">
    <source>
        <dbReference type="EMBL" id="PIZ37312.1"/>
    </source>
</evidence>
<dbReference type="InterPro" id="IPR013784">
    <property type="entry name" value="Carb-bd-like_fold"/>
</dbReference>
<organism evidence="2 3">
    <name type="scientific">Candidatus Aquicultor secundus</name>
    <dbReference type="NCBI Taxonomy" id="1973895"/>
    <lineage>
        <taxon>Bacteria</taxon>
        <taxon>Bacillati</taxon>
        <taxon>Actinomycetota</taxon>
        <taxon>Candidatus Aquicultoria</taxon>
        <taxon>Candidatus Aquicultorales</taxon>
        <taxon>Candidatus Aquicultoraceae</taxon>
        <taxon>Candidatus Aquicultor</taxon>
    </lineage>
</organism>
<evidence type="ECO:0000313" key="3">
    <source>
        <dbReference type="Proteomes" id="UP000230956"/>
    </source>
</evidence>
<evidence type="ECO:0000256" key="1">
    <source>
        <dbReference type="SAM" id="SignalP"/>
    </source>
</evidence>
<dbReference type="EMBL" id="PFNG01000175">
    <property type="protein sequence ID" value="PIZ37312.1"/>
    <property type="molecule type" value="Genomic_DNA"/>
</dbReference>
<proteinExistence type="predicted"/>
<comment type="caution">
    <text evidence="2">The sequence shown here is derived from an EMBL/GenBank/DDBJ whole genome shotgun (WGS) entry which is preliminary data.</text>
</comment>
<dbReference type="SUPFAM" id="SSF49452">
    <property type="entry name" value="Starch-binding domain-like"/>
    <property type="match status" value="1"/>
</dbReference>
<name>A0A2M7T716_9ACTN</name>
<reference evidence="3" key="1">
    <citation type="submission" date="2017-09" db="EMBL/GenBank/DDBJ databases">
        <title>Depth-based differentiation of microbial function through sediment-hosted aquifers and enrichment of novel symbionts in the deep terrestrial subsurface.</title>
        <authorList>
            <person name="Probst A.J."/>
            <person name="Ladd B."/>
            <person name="Jarett J.K."/>
            <person name="Geller-Mcgrath D.E."/>
            <person name="Sieber C.M.K."/>
            <person name="Emerson J.B."/>
            <person name="Anantharaman K."/>
            <person name="Thomas B.C."/>
            <person name="Malmstrom R."/>
            <person name="Stieglmeier M."/>
            <person name="Klingl A."/>
            <person name="Woyke T."/>
            <person name="Ryan C.M."/>
            <person name="Banfield J.F."/>
        </authorList>
    </citation>
    <scope>NUCLEOTIDE SEQUENCE [LARGE SCALE GENOMIC DNA]</scope>
</reference>
<dbReference type="SUPFAM" id="SSF49464">
    <property type="entry name" value="Carboxypeptidase regulatory domain-like"/>
    <property type="match status" value="1"/>
</dbReference>
<dbReference type="RefSeq" id="WP_286977030.1">
    <property type="nucleotide sequence ID" value="NZ_PFNG01000175.1"/>
</dbReference>
<keyword evidence="1" id="KW-0732">Signal</keyword>
<evidence type="ECO:0008006" key="4">
    <source>
        <dbReference type="Google" id="ProtNLM"/>
    </source>
</evidence>
<dbReference type="GO" id="GO:0030246">
    <property type="term" value="F:carbohydrate binding"/>
    <property type="evidence" value="ECO:0007669"/>
    <property type="project" value="InterPro"/>
</dbReference>
<feature type="non-terminal residue" evidence="2">
    <location>
        <position position="305"/>
    </location>
</feature>